<proteinExistence type="predicted"/>
<dbReference type="GO" id="GO:0051537">
    <property type="term" value="F:2 iron, 2 sulfur cluster binding"/>
    <property type="evidence" value="ECO:0007669"/>
    <property type="project" value="UniProtKB-KW"/>
</dbReference>
<keyword evidence="1" id="KW-0408">Iron</keyword>
<dbReference type="SUPFAM" id="SSF54292">
    <property type="entry name" value="2Fe-2S ferredoxin-like"/>
    <property type="match status" value="1"/>
</dbReference>
<dbReference type="Gene3D" id="3.10.20.30">
    <property type="match status" value="1"/>
</dbReference>
<keyword evidence="3" id="KW-1133">Transmembrane helix</keyword>
<dbReference type="InterPro" id="IPR001041">
    <property type="entry name" value="2Fe-2S_ferredoxin-type"/>
</dbReference>
<gene>
    <name evidence="5" type="ORF">CDEB00056_LOCUS24355</name>
</gene>
<accession>A0A7S3QJV4</accession>
<dbReference type="InterPro" id="IPR012675">
    <property type="entry name" value="Beta-grasp_dom_sf"/>
</dbReference>
<keyword evidence="2" id="KW-0411">Iron-sulfur</keyword>
<keyword evidence="3" id="KW-0812">Transmembrane</keyword>
<feature type="transmembrane region" description="Helical" evidence="3">
    <location>
        <begin position="12"/>
        <end position="31"/>
    </location>
</feature>
<name>A0A7S3QJV4_9STRA</name>
<reference evidence="5" key="1">
    <citation type="submission" date="2021-01" db="EMBL/GenBank/DDBJ databases">
        <authorList>
            <person name="Corre E."/>
            <person name="Pelletier E."/>
            <person name="Niang G."/>
            <person name="Scheremetjew M."/>
            <person name="Finn R."/>
            <person name="Kale V."/>
            <person name="Holt S."/>
            <person name="Cochrane G."/>
            <person name="Meng A."/>
            <person name="Brown T."/>
            <person name="Cohen L."/>
        </authorList>
    </citation>
    <scope>NUCLEOTIDE SEQUENCE</scope>
    <source>
        <strain evidence="5">MM31A-1</strain>
    </source>
</reference>
<keyword evidence="3" id="KW-0472">Membrane</keyword>
<sequence>MPIKVGASTSIATRIPIIFHIAIVIVIAMFVSTLPRAASFHLSVPVRARNIFSKSVHAVMLSSQVSSMNEGAGTGAKVGARAEDGKSGTATVNFETSDGVQLITVQKGEILRTAMLKRGLSPHNGKSRLINCRGLGTCGTCAVEITPTGSASTSTNSSNEENVVLPVDRNTRERLRLNFPPHGSPDQSPHLRLACQVQIQDTDVNVKKRCGFWGQDSSEDDLLAESYDAQLYFGELEFVLDDKSPPN</sequence>
<protein>
    <recommendedName>
        <fullName evidence="4">2Fe-2S ferredoxin-type domain-containing protein</fullName>
    </recommendedName>
</protein>
<dbReference type="InterPro" id="IPR036010">
    <property type="entry name" value="2Fe-2S_ferredoxin-like_sf"/>
</dbReference>
<dbReference type="PROSITE" id="PS51085">
    <property type="entry name" value="2FE2S_FER_2"/>
    <property type="match status" value="1"/>
</dbReference>
<keyword evidence="1" id="KW-0479">Metal-binding</keyword>
<evidence type="ECO:0000256" key="3">
    <source>
        <dbReference type="SAM" id="Phobius"/>
    </source>
</evidence>
<dbReference type="AlphaFoldDB" id="A0A7S3QJV4"/>
<evidence type="ECO:0000256" key="2">
    <source>
        <dbReference type="ARBA" id="ARBA00023014"/>
    </source>
</evidence>
<evidence type="ECO:0000313" key="5">
    <source>
        <dbReference type="EMBL" id="CAE0479501.1"/>
    </source>
</evidence>
<evidence type="ECO:0000259" key="4">
    <source>
        <dbReference type="PROSITE" id="PS51085"/>
    </source>
</evidence>
<feature type="domain" description="2Fe-2S ferredoxin-type" evidence="4">
    <location>
        <begin position="90"/>
        <end position="212"/>
    </location>
</feature>
<keyword evidence="1" id="KW-0001">2Fe-2S</keyword>
<dbReference type="EMBL" id="HBIO01031764">
    <property type="protein sequence ID" value="CAE0479501.1"/>
    <property type="molecule type" value="Transcribed_RNA"/>
</dbReference>
<organism evidence="5">
    <name type="scientific">Chaetoceros debilis</name>
    <dbReference type="NCBI Taxonomy" id="122233"/>
    <lineage>
        <taxon>Eukaryota</taxon>
        <taxon>Sar</taxon>
        <taxon>Stramenopiles</taxon>
        <taxon>Ochrophyta</taxon>
        <taxon>Bacillariophyta</taxon>
        <taxon>Coscinodiscophyceae</taxon>
        <taxon>Chaetocerotophycidae</taxon>
        <taxon>Chaetocerotales</taxon>
        <taxon>Chaetocerotaceae</taxon>
        <taxon>Chaetoceros</taxon>
    </lineage>
</organism>
<evidence type="ECO:0000256" key="1">
    <source>
        <dbReference type="ARBA" id="ARBA00022714"/>
    </source>
</evidence>